<dbReference type="Pfam" id="PF01883">
    <property type="entry name" value="FeS_assembly_P"/>
    <property type="match status" value="1"/>
</dbReference>
<dbReference type="SUPFAM" id="SSF117916">
    <property type="entry name" value="Fe-S cluster assembly (FSCA) domain-like"/>
    <property type="match status" value="1"/>
</dbReference>
<evidence type="ECO:0000313" key="3">
    <source>
        <dbReference type="Proteomes" id="UP000245133"/>
    </source>
</evidence>
<protein>
    <submittedName>
        <fullName evidence="2">Metal-sulfur cluster biosynthetic enzyme</fullName>
    </submittedName>
</protein>
<dbReference type="OrthoDB" id="9805360at2"/>
<dbReference type="Proteomes" id="UP000245133">
    <property type="component" value="Unassembled WGS sequence"/>
</dbReference>
<dbReference type="PANTHER" id="PTHR42831">
    <property type="entry name" value="FE-S PROTEIN MATURATION AUXILIARY FACTOR YITW"/>
    <property type="match status" value="1"/>
</dbReference>
<dbReference type="InterPro" id="IPR034904">
    <property type="entry name" value="FSCA_dom_sf"/>
</dbReference>
<dbReference type="AlphaFoldDB" id="A0A2P2DWC0"/>
<dbReference type="InterPro" id="IPR002744">
    <property type="entry name" value="MIP18-like"/>
</dbReference>
<gene>
    <name evidence="2" type="primary">paaD</name>
    <name evidence="2" type="ORF">LPTSP4_04360</name>
</gene>
<reference evidence="2 3" key="1">
    <citation type="submission" date="2018-02" db="EMBL/GenBank/DDBJ databases">
        <title>Novel Leptospira species isolated from soil and water in Japan.</title>
        <authorList>
            <person name="Nakao R."/>
            <person name="Masuzawa T."/>
        </authorList>
    </citation>
    <scope>NUCLEOTIDE SEQUENCE [LARGE SCALE GENOMIC DNA]</scope>
    <source>
        <strain evidence="2 3">YH101</strain>
    </source>
</reference>
<name>A0A2P2DWC0_9LEPT</name>
<dbReference type="EMBL" id="BFBB01000002">
    <property type="protein sequence ID" value="GBF48932.1"/>
    <property type="molecule type" value="Genomic_DNA"/>
</dbReference>
<organism evidence="2 3">
    <name type="scientific">Leptospira ryugenii</name>
    <dbReference type="NCBI Taxonomy" id="1917863"/>
    <lineage>
        <taxon>Bacteria</taxon>
        <taxon>Pseudomonadati</taxon>
        <taxon>Spirochaetota</taxon>
        <taxon>Spirochaetia</taxon>
        <taxon>Leptospirales</taxon>
        <taxon>Leptospiraceae</taxon>
        <taxon>Leptospira</taxon>
    </lineage>
</organism>
<keyword evidence="3" id="KW-1185">Reference proteome</keyword>
<evidence type="ECO:0000259" key="1">
    <source>
        <dbReference type="Pfam" id="PF01883"/>
    </source>
</evidence>
<dbReference type="RefSeq" id="WP_108973263.1">
    <property type="nucleotide sequence ID" value="NZ_BFBB01000002.1"/>
</dbReference>
<proteinExistence type="predicted"/>
<dbReference type="Gene3D" id="3.30.300.130">
    <property type="entry name" value="Fe-S cluster assembly (FSCA)"/>
    <property type="match status" value="1"/>
</dbReference>
<evidence type="ECO:0000313" key="2">
    <source>
        <dbReference type="EMBL" id="GBF48932.1"/>
    </source>
</evidence>
<dbReference type="PANTHER" id="PTHR42831:SF1">
    <property type="entry name" value="FE-S PROTEIN MATURATION AUXILIARY FACTOR YITW"/>
    <property type="match status" value="1"/>
</dbReference>
<feature type="domain" description="MIP18 family-like" evidence="1">
    <location>
        <begin position="11"/>
        <end position="83"/>
    </location>
</feature>
<comment type="caution">
    <text evidence="2">The sequence shown here is derived from an EMBL/GenBank/DDBJ whole genome shotgun (WGS) entry which is preliminary data.</text>
</comment>
<dbReference type="InterPro" id="IPR052339">
    <property type="entry name" value="Fe-S_Maturation_MIP18"/>
</dbReference>
<sequence>MLVEPQTDKEREVYESIRVVEDPEIGLSLVELGLIYQVQVVEDKAKIIMTYTSIACPAGPQMSQDVINHALRVDGINEAAVEVVWSPKWDPREMASEEAKMHMGIFD</sequence>
<accession>A0A2P2DWC0</accession>